<proteinExistence type="predicted"/>
<keyword evidence="2" id="KW-0812">Transmembrane</keyword>
<dbReference type="InParanoid" id="Q4CX96"/>
<keyword evidence="2" id="KW-1133">Transmembrane helix</keyword>
<keyword evidence="1" id="KW-0175">Coiled coil</keyword>
<protein>
    <recommendedName>
        <fullName evidence="5">EF-hand domain-containing protein</fullName>
    </recommendedName>
</protein>
<gene>
    <name evidence="3" type="ORF">Tc00.1047053507583.30</name>
</gene>
<keyword evidence="2" id="KW-0472">Membrane</keyword>
<dbReference type="KEGG" id="tcr:507583.30"/>
<comment type="caution">
    <text evidence="3">The sequence shown here is derived from an EMBL/GenBank/DDBJ whole genome shotgun (WGS) entry which is preliminary data.</text>
</comment>
<dbReference type="RefSeq" id="XP_806748.1">
    <property type="nucleotide sequence ID" value="XM_801655.1"/>
</dbReference>
<dbReference type="EMBL" id="AAHK01001559">
    <property type="protein sequence ID" value="EAN84897.1"/>
    <property type="molecule type" value="Genomic_DNA"/>
</dbReference>
<dbReference type="Proteomes" id="UP000002296">
    <property type="component" value="Unassembled WGS sequence"/>
</dbReference>
<name>Q4CX96_TRYCC</name>
<evidence type="ECO:0008006" key="5">
    <source>
        <dbReference type="Google" id="ProtNLM"/>
    </source>
</evidence>
<organism evidence="3 4">
    <name type="scientific">Trypanosoma cruzi (strain CL Brener)</name>
    <dbReference type="NCBI Taxonomy" id="353153"/>
    <lineage>
        <taxon>Eukaryota</taxon>
        <taxon>Discoba</taxon>
        <taxon>Euglenozoa</taxon>
        <taxon>Kinetoplastea</taxon>
        <taxon>Metakinetoplastina</taxon>
        <taxon>Trypanosomatida</taxon>
        <taxon>Trypanosomatidae</taxon>
        <taxon>Trypanosoma</taxon>
        <taxon>Schizotrypanum</taxon>
    </lineage>
</organism>
<feature type="coiled-coil region" evidence="1">
    <location>
        <begin position="390"/>
        <end position="436"/>
    </location>
</feature>
<evidence type="ECO:0000256" key="1">
    <source>
        <dbReference type="SAM" id="Coils"/>
    </source>
</evidence>
<dbReference type="AlphaFoldDB" id="Q4CX96"/>
<keyword evidence="4" id="KW-1185">Reference proteome</keyword>
<reference evidence="3 4" key="1">
    <citation type="journal article" date="2005" name="Science">
        <title>The genome sequence of Trypanosoma cruzi, etiologic agent of Chagas disease.</title>
        <authorList>
            <person name="El-Sayed N.M."/>
            <person name="Myler P.J."/>
            <person name="Bartholomeu D.C."/>
            <person name="Nilsson D."/>
            <person name="Aggarwal G."/>
            <person name="Tran A.N."/>
            <person name="Ghedin E."/>
            <person name="Worthey E.A."/>
            <person name="Delcher A.L."/>
            <person name="Blandin G."/>
            <person name="Westenberger S.J."/>
            <person name="Caler E."/>
            <person name="Cerqueira G.C."/>
            <person name="Branche C."/>
            <person name="Haas B."/>
            <person name="Anupama A."/>
            <person name="Arner E."/>
            <person name="Aslund L."/>
            <person name="Attipoe P."/>
            <person name="Bontempi E."/>
            <person name="Bringaud F."/>
            <person name="Burton P."/>
            <person name="Cadag E."/>
            <person name="Campbell D.A."/>
            <person name="Carrington M."/>
            <person name="Crabtree J."/>
            <person name="Darban H."/>
            <person name="da Silveira J.F."/>
            <person name="de Jong P."/>
            <person name="Edwards K."/>
            <person name="Englund P.T."/>
            <person name="Fazelina G."/>
            <person name="Feldblyum T."/>
            <person name="Ferella M."/>
            <person name="Frasch A.C."/>
            <person name="Gull K."/>
            <person name="Horn D."/>
            <person name="Hou L."/>
            <person name="Huang Y."/>
            <person name="Kindlund E."/>
            <person name="Klingbeil M."/>
            <person name="Kluge S."/>
            <person name="Koo H."/>
            <person name="Lacerda D."/>
            <person name="Levin M.J."/>
            <person name="Lorenzi H."/>
            <person name="Louie T."/>
            <person name="Machado C.R."/>
            <person name="McCulloch R."/>
            <person name="McKenna A."/>
            <person name="Mizuno Y."/>
            <person name="Mottram J.C."/>
            <person name="Nelson S."/>
            <person name="Ochaya S."/>
            <person name="Osoegawa K."/>
            <person name="Pai G."/>
            <person name="Parsons M."/>
            <person name="Pentony M."/>
            <person name="Pettersson U."/>
            <person name="Pop M."/>
            <person name="Ramirez J.L."/>
            <person name="Rinta J."/>
            <person name="Robertson L."/>
            <person name="Salzberg S.L."/>
            <person name="Sanchez D.O."/>
            <person name="Seyler A."/>
            <person name="Sharma R."/>
            <person name="Shetty J."/>
            <person name="Simpson A.J."/>
            <person name="Sisk E."/>
            <person name="Tammi M.T."/>
            <person name="Tarleton R."/>
            <person name="Teixeira S."/>
            <person name="Van Aken S."/>
            <person name="Vogt C."/>
            <person name="Ward P.N."/>
            <person name="Wickstead B."/>
            <person name="Wortman J."/>
            <person name="White O."/>
            <person name="Fraser C.M."/>
            <person name="Stuart K.D."/>
            <person name="Andersson B."/>
        </authorList>
    </citation>
    <scope>NUCLEOTIDE SEQUENCE [LARGE SCALE GENOMIC DNA]</scope>
    <source>
        <strain evidence="3 4">CL Brener</strain>
    </source>
</reference>
<sequence length="533" mass="61842">MLRLSCVLGFFIIYIYILFYFNELKKKKREVECMEDDLFLLIHFDGDGAVTLDETTRYFERNGFMRDKDSALNEKGTPLVFFKETRIDVTAFRELVKLLCAHCRVTLGKVWSVCVEQALYSVFRANALVPEMVVSRKAMEQLEQHIMRHGETPPPDAALFTGNTFPEYLDYGEFIEYFLVRWPNLSRAKVAALLRHAGAEHFHEVPPSGPETEIIEDGAVDQTQTEEGREGEMEQLLRYTAQLKATLRFREEAVEKADELAAQNTILLETLAVAEEEHMRSQEQIKNLSRKLQELQSEIGKNFSIPHTSFSPTFSESYACSVGEVSNDDARMLSLVQRFCRKREQAELSKELFLQEKASQLEKQSEFLLQWEEALHTKEGEMVQHELEARKRWSEAFLRKERRLERLQETLELKRLEIAAREAAIEKRRFAQLERDREAGELSLGERRRRMQQLQFIEAELHKREERALAREGEGLRHAVGFGEHHRLRRPVQQLARGHMENIGESQPTDGGAMDSRVLSPSKCRTPYLSLLS</sequence>
<evidence type="ECO:0000256" key="2">
    <source>
        <dbReference type="SAM" id="Phobius"/>
    </source>
</evidence>
<accession>Q4CX96</accession>
<feature type="transmembrane region" description="Helical" evidence="2">
    <location>
        <begin position="6"/>
        <end position="22"/>
    </location>
</feature>
<feature type="coiled-coil region" evidence="1">
    <location>
        <begin position="257"/>
        <end position="298"/>
    </location>
</feature>
<dbReference type="GeneID" id="3536843"/>
<dbReference type="PaxDb" id="353153-Q4CX96"/>
<evidence type="ECO:0000313" key="4">
    <source>
        <dbReference type="Proteomes" id="UP000002296"/>
    </source>
</evidence>
<evidence type="ECO:0000313" key="3">
    <source>
        <dbReference type="EMBL" id="EAN84897.1"/>
    </source>
</evidence>